<comment type="similarity">
    <text evidence="1">Belongs to the small GTPase superfamily. Ras family.</text>
</comment>
<organism evidence="7 8">
    <name type="scientific">Oncorhynchus mykiss</name>
    <name type="common">Rainbow trout</name>
    <name type="synonym">Salmo gairdneri</name>
    <dbReference type="NCBI Taxonomy" id="8022"/>
    <lineage>
        <taxon>Eukaryota</taxon>
        <taxon>Metazoa</taxon>
        <taxon>Chordata</taxon>
        <taxon>Craniata</taxon>
        <taxon>Vertebrata</taxon>
        <taxon>Euteleostomi</taxon>
        <taxon>Actinopterygii</taxon>
        <taxon>Neopterygii</taxon>
        <taxon>Teleostei</taxon>
        <taxon>Protacanthopterygii</taxon>
        <taxon>Salmoniformes</taxon>
        <taxon>Salmonidae</taxon>
        <taxon>Salmoninae</taxon>
        <taxon>Oncorhynchus</taxon>
    </lineage>
</organism>
<keyword evidence="4" id="KW-0378">Hydrolase</keyword>
<name>A0A8C7WFZ8_ONCMY</name>
<dbReference type="InterPro" id="IPR001806">
    <property type="entry name" value="Small_GTPase"/>
</dbReference>
<evidence type="ECO:0000256" key="4">
    <source>
        <dbReference type="ARBA" id="ARBA00022801"/>
    </source>
</evidence>
<accession>A0A8C7WFZ8</accession>
<dbReference type="SUPFAM" id="SSF52540">
    <property type="entry name" value="P-loop containing nucleoside triphosphate hydrolases"/>
    <property type="match status" value="1"/>
</dbReference>
<keyword evidence="3" id="KW-0547">Nucleotide-binding</keyword>
<evidence type="ECO:0000313" key="7">
    <source>
        <dbReference type="Ensembl" id="ENSOMYP00000092053.2"/>
    </source>
</evidence>
<dbReference type="PROSITE" id="PS51419">
    <property type="entry name" value="RAB"/>
    <property type="match status" value="1"/>
</dbReference>
<protein>
    <recommendedName>
        <fullName evidence="2">small monomeric GTPase</fullName>
        <ecNumber evidence="2">3.6.5.2</ecNumber>
    </recommendedName>
</protein>
<evidence type="ECO:0000256" key="3">
    <source>
        <dbReference type="ARBA" id="ARBA00022741"/>
    </source>
</evidence>
<dbReference type="InterPro" id="IPR051065">
    <property type="entry name" value="Ras-related_GTPase"/>
</dbReference>
<evidence type="ECO:0000313" key="8">
    <source>
        <dbReference type="Proteomes" id="UP000694395"/>
    </source>
</evidence>
<sequence>DHQKVIYRCWKTVDKETIDFEILDTANKSSIKWADGFQIMYSITDRSSSESTLGEMTTLNVWKHQERAIKLSIPTVIVVNKCDMENGGADRRRKGPSSCMFRCSFFELSAAECSVAVEVAVERLVREVRLEYQRHLLAMDSHSSSLAAMVMKAFHRKYTHTHTHTHTVCLWHIWLMHNCIKVHTALIWHLTTSMGV</sequence>
<dbReference type="Pfam" id="PF00071">
    <property type="entry name" value="Ras"/>
    <property type="match status" value="1"/>
</dbReference>
<dbReference type="GO" id="GO:0003925">
    <property type="term" value="F:G protein activity"/>
    <property type="evidence" value="ECO:0007669"/>
    <property type="project" value="UniProtKB-EC"/>
</dbReference>
<dbReference type="GO" id="GO:0005525">
    <property type="term" value="F:GTP binding"/>
    <property type="evidence" value="ECO:0007669"/>
    <property type="project" value="UniProtKB-KW"/>
</dbReference>
<dbReference type="PANTHER" id="PTHR45704">
    <property type="entry name" value="RAS-LIKE FAMILY MEMBER 11"/>
    <property type="match status" value="1"/>
</dbReference>
<evidence type="ECO:0000256" key="6">
    <source>
        <dbReference type="ARBA" id="ARBA00048098"/>
    </source>
</evidence>
<reference evidence="7" key="3">
    <citation type="submission" date="2025-09" db="UniProtKB">
        <authorList>
            <consortium name="Ensembl"/>
        </authorList>
    </citation>
    <scope>IDENTIFICATION</scope>
</reference>
<dbReference type="AlphaFoldDB" id="A0A8C7WFZ8"/>
<dbReference type="SMART" id="SM00173">
    <property type="entry name" value="RAS"/>
    <property type="match status" value="1"/>
</dbReference>
<dbReference type="InterPro" id="IPR027417">
    <property type="entry name" value="P-loop_NTPase"/>
</dbReference>
<dbReference type="EC" id="3.6.5.2" evidence="2"/>
<keyword evidence="8" id="KW-1185">Reference proteome</keyword>
<dbReference type="Ensembl" id="ENSOMYT00000100152.2">
    <property type="protein sequence ID" value="ENSOMYP00000092053.2"/>
    <property type="gene ID" value="ENSOMYG00000042259.2"/>
</dbReference>
<proteinExistence type="inferred from homology"/>
<dbReference type="GeneTree" id="ENSGT00940000166946"/>
<evidence type="ECO:0000256" key="1">
    <source>
        <dbReference type="ARBA" id="ARBA00008344"/>
    </source>
</evidence>
<dbReference type="Proteomes" id="UP000694395">
    <property type="component" value="Chromosome 26"/>
</dbReference>
<keyword evidence="5" id="KW-0342">GTP-binding</keyword>
<comment type="catalytic activity">
    <reaction evidence="6">
        <text>GTP + H2O = GDP + phosphate + H(+)</text>
        <dbReference type="Rhea" id="RHEA:19669"/>
        <dbReference type="ChEBI" id="CHEBI:15377"/>
        <dbReference type="ChEBI" id="CHEBI:15378"/>
        <dbReference type="ChEBI" id="CHEBI:37565"/>
        <dbReference type="ChEBI" id="CHEBI:43474"/>
        <dbReference type="ChEBI" id="CHEBI:58189"/>
        <dbReference type="EC" id="3.6.5.2"/>
    </reaction>
</comment>
<dbReference type="Gene3D" id="3.40.50.300">
    <property type="entry name" value="P-loop containing nucleotide triphosphate hydrolases"/>
    <property type="match status" value="1"/>
</dbReference>
<reference evidence="7" key="1">
    <citation type="submission" date="2020-07" db="EMBL/GenBank/DDBJ databases">
        <title>A long reads based de novo assembly of the rainbow trout Arlee double haploid line genome.</title>
        <authorList>
            <person name="Gao G."/>
            <person name="Palti Y."/>
        </authorList>
    </citation>
    <scope>NUCLEOTIDE SEQUENCE [LARGE SCALE GENOMIC DNA]</scope>
</reference>
<evidence type="ECO:0000256" key="5">
    <source>
        <dbReference type="ARBA" id="ARBA00023134"/>
    </source>
</evidence>
<reference evidence="7" key="2">
    <citation type="submission" date="2025-08" db="UniProtKB">
        <authorList>
            <consortium name="Ensembl"/>
        </authorList>
    </citation>
    <scope>IDENTIFICATION</scope>
</reference>
<evidence type="ECO:0000256" key="2">
    <source>
        <dbReference type="ARBA" id="ARBA00011984"/>
    </source>
</evidence>